<dbReference type="Proteomes" id="UP000078459">
    <property type="component" value="Unassembled WGS sequence"/>
</dbReference>
<accession>A0A179DKK1</accession>
<dbReference type="Gene3D" id="3.40.50.2300">
    <property type="match status" value="1"/>
</dbReference>
<dbReference type="GO" id="GO:0000156">
    <property type="term" value="F:phosphorelay response regulator activity"/>
    <property type="evidence" value="ECO:0007669"/>
    <property type="project" value="InterPro"/>
</dbReference>
<feature type="domain" description="HTH LytTR-type" evidence="3">
    <location>
        <begin position="142"/>
        <end position="246"/>
    </location>
</feature>
<dbReference type="Pfam" id="PF04397">
    <property type="entry name" value="LytTR"/>
    <property type="match status" value="1"/>
</dbReference>
<feature type="modified residue" description="4-aspartylphosphate" evidence="1">
    <location>
        <position position="54"/>
    </location>
</feature>
<dbReference type="InterPro" id="IPR011006">
    <property type="entry name" value="CheY-like_superfamily"/>
</dbReference>
<dbReference type="InterPro" id="IPR007492">
    <property type="entry name" value="LytTR_DNA-bd_dom"/>
</dbReference>
<reference evidence="4 5" key="1">
    <citation type="submission" date="2016-04" db="EMBL/GenBank/DDBJ databases">
        <authorList>
            <person name="Evans L.H."/>
            <person name="Alamgir A."/>
            <person name="Owens N."/>
            <person name="Weber N.D."/>
            <person name="Virtaneva K."/>
            <person name="Barbian K."/>
            <person name="Babar A."/>
            <person name="Rosenke K."/>
        </authorList>
    </citation>
    <scope>NUCLEOTIDE SEQUENCE [LARGE SCALE GENOMIC DNA]</scope>
    <source>
        <strain evidence="4 5">CCM 8644</strain>
    </source>
</reference>
<dbReference type="AlphaFoldDB" id="A0A179DKK1"/>
<reference evidence="4 5" key="2">
    <citation type="submission" date="2016-06" db="EMBL/GenBank/DDBJ databases">
        <title>Pedobacter psychrophilus sp. nov., isolated from Antarctic fragmentary rock.</title>
        <authorList>
            <person name="Svec P."/>
        </authorList>
    </citation>
    <scope>NUCLEOTIDE SEQUENCE [LARGE SCALE GENOMIC DNA]</scope>
    <source>
        <strain evidence="4 5">CCM 8644</strain>
    </source>
</reference>
<keyword evidence="5" id="KW-1185">Reference proteome</keyword>
<dbReference type="PROSITE" id="PS50110">
    <property type="entry name" value="RESPONSE_REGULATORY"/>
    <property type="match status" value="1"/>
</dbReference>
<dbReference type="InterPro" id="IPR001789">
    <property type="entry name" value="Sig_transdc_resp-reg_receiver"/>
</dbReference>
<dbReference type="RefSeq" id="WP_068820677.1">
    <property type="nucleotide sequence ID" value="NZ_LWHJ01000011.1"/>
</dbReference>
<gene>
    <name evidence="4" type="ORF">A5893_00610</name>
</gene>
<dbReference type="SMART" id="SM00448">
    <property type="entry name" value="REC"/>
    <property type="match status" value="1"/>
</dbReference>
<protein>
    <submittedName>
        <fullName evidence="4">DNA-binding response regulator</fullName>
    </submittedName>
</protein>
<comment type="caution">
    <text evidence="4">The sequence shown here is derived from an EMBL/GenBank/DDBJ whole genome shotgun (WGS) entry which is preliminary data.</text>
</comment>
<dbReference type="PANTHER" id="PTHR37299:SF1">
    <property type="entry name" value="STAGE 0 SPORULATION PROTEIN A HOMOLOG"/>
    <property type="match status" value="1"/>
</dbReference>
<name>A0A179DKK1_9SPHI</name>
<evidence type="ECO:0000259" key="3">
    <source>
        <dbReference type="PROSITE" id="PS50930"/>
    </source>
</evidence>
<keyword evidence="1" id="KW-0597">Phosphoprotein</keyword>
<dbReference type="EMBL" id="LWHJ01000011">
    <property type="protein sequence ID" value="OAQ41646.1"/>
    <property type="molecule type" value="Genomic_DNA"/>
</dbReference>
<organism evidence="4 5">
    <name type="scientific">Pedobacter psychrophilus</name>
    <dbReference type="NCBI Taxonomy" id="1826909"/>
    <lineage>
        <taxon>Bacteria</taxon>
        <taxon>Pseudomonadati</taxon>
        <taxon>Bacteroidota</taxon>
        <taxon>Sphingobacteriia</taxon>
        <taxon>Sphingobacteriales</taxon>
        <taxon>Sphingobacteriaceae</taxon>
        <taxon>Pedobacter</taxon>
    </lineage>
</organism>
<keyword evidence="4" id="KW-0238">DNA-binding</keyword>
<sequence length="246" mass="28024">MIKALIIDDEPLARSIIVQYLLAYADIEIVAECGNGFEGLKAINEHQPQLVFLDIQMPKITGFEMLELLDEMPSIIFTTAYDEFALKAFEANAIDYLLKPFDQERFNKAVDKFLANSQTQNHQQKEKIEITAQQNNTQNERIVVKTGNKIKVISVYDITHLAADDDYVNIHTAEGAFLKNQTLAFFEKNLNPKLFVRVHRSYIVKIDQITKLEPYDKDGYLIILKTGEKIPVSKTGYPKLKAVLGI</sequence>
<dbReference type="Gene3D" id="2.40.50.1020">
    <property type="entry name" value="LytTr DNA-binding domain"/>
    <property type="match status" value="1"/>
</dbReference>
<dbReference type="PROSITE" id="PS50930">
    <property type="entry name" value="HTH_LYTTR"/>
    <property type="match status" value="1"/>
</dbReference>
<proteinExistence type="predicted"/>
<evidence type="ECO:0000313" key="4">
    <source>
        <dbReference type="EMBL" id="OAQ41646.1"/>
    </source>
</evidence>
<dbReference type="InterPro" id="IPR046947">
    <property type="entry name" value="LytR-like"/>
</dbReference>
<dbReference type="OrthoDB" id="9787344at2"/>
<evidence type="ECO:0000256" key="1">
    <source>
        <dbReference type="PROSITE-ProRule" id="PRU00169"/>
    </source>
</evidence>
<dbReference type="SMART" id="SM00850">
    <property type="entry name" value="LytTR"/>
    <property type="match status" value="1"/>
</dbReference>
<dbReference type="FunFam" id="3.40.50.2300:FF:000051">
    <property type="entry name" value="Two-component response regulator yehT"/>
    <property type="match status" value="1"/>
</dbReference>
<evidence type="ECO:0000313" key="5">
    <source>
        <dbReference type="Proteomes" id="UP000078459"/>
    </source>
</evidence>
<dbReference type="SUPFAM" id="SSF52172">
    <property type="entry name" value="CheY-like"/>
    <property type="match status" value="1"/>
</dbReference>
<dbReference type="PANTHER" id="PTHR37299">
    <property type="entry name" value="TRANSCRIPTIONAL REGULATOR-RELATED"/>
    <property type="match status" value="1"/>
</dbReference>
<dbReference type="Pfam" id="PF00072">
    <property type="entry name" value="Response_reg"/>
    <property type="match status" value="1"/>
</dbReference>
<evidence type="ECO:0000259" key="2">
    <source>
        <dbReference type="PROSITE" id="PS50110"/>
    </source>
</evidence>
<feature type="domain" description="Response regulatory" evidence="2">
    <location>
        <begin position="3"/>
        <end position="114"/>
    </location>
</feature>
<dbReference type="STRING" id="1826909.A5893_00610"/>
<dbReference type="GO" id="GO:0003677">
    <property type="term" value="F:DNA binding"/>
    <property type="evidence" value="ECO:0007669"/>
    <property type="project" value="UniProtKB-KW"/>
</dbReference>